<dbReference type="PANTHER" id="PTHR38011:SF7">
    <property type="entry name" value="2,5-DIAMINO-6-RIBOSYLAMINO-4(3H)-PYRIMIDINONE 5'-PHOSPHATE REDUCTASE"/>
    <property type="match status" value="1"/>
</dbReference>
<organism evidence="5">
    <name type="scientific">mine drainage metagenome</name>
    <dbReference type="NCBI Taxonomy" id="410659"/>
    <lineage>
        <taxon>unclassified sequences</taxon>
        <taxon>metagenomes</taxon>
        <taxon>ecological metagenomes</taxon>
    </lineage>
</organism>
<dbReference type="GO" id="GO:0009231">
    <property type="term" value="P:riboflavin biosynthetic process"/>
    <property type="evidence" value="ECO:0007669"/>
    <property type="project" value="UniProtKB-UniPathway"/>
</dbReference>
<sequence length="225" mass="23962">MTLPRPLIWINCAASADGRLAFDRGARARLSGPEDLARVQRLRAESDGIVIGVGTAIADDPSLRVHWDLLDGAPGSPPARIVLDSAGRLPATSRLLDGSLPTIIATSERCARQYPAHVTTIVAGAERVDLERLYTELHARGHRRLLVEGGARVLASALKPGLFDRFTIYVAPLIIGEHEAPSVVSGPAARRMEDVLPLDLLAVDRLGAGYVASYGPPRAAPPLLP</sequence>
<evidence type="ECO:0000259" key="4">
    <source>
        <dbReference type="Pfam" id="PF01872"/>
    </source>
</evidence>
<dbReference type="Gene3D" id="3.40.430.10">
    <property type="entry name" value="Dihydrofolate Reductase, subunit A"/>
    <property type="match status" value="1"/>
</dbReference>
<dbReference type="InterPro" id="IPR002734">
    <property type="entry name" value="RibDG_C"/>
</dbReference>
<proteinExistence type="predicted"/>
<dbReference type="AlphaFoldDB" id="T1D9H9"/>
<dbReference type="InterPro" id="IPR011549">
    <property type="entry name" value="RibD_C"/>
</dbReference>
<evidence type="ECO:0000256" key="2">
    <source>
        <dbReference type="ARBA" id="ARBA00022857"/>
    </source>
</evidence>
<keyword evidence="2" id="KW-0521">NADP</keyword>
<comment type="pathway">
    <text evidence="1">Cofactor biosynthesis; riboflavin biosynthesis.</text>
</comment>
<feature type="domain" description="Bacterial bifunctional deaminase-reductase C-terminal" evidence="4">
    <location>
        <begin position="7"/>
        <end position="211"/>
    </location>
</feature>
<dbReference type="GO" id="GO:0050661">
    <property type="term" value="F:NADP binding"/>
    <property type="evidence" value="ECO:0007669"/>
    <property type="project" value="InterPro"/>
</dbReference>
<reference evidence="5" key="1">
    <citation type="submission" date="2013-08" db="EMBL/GenBank/DDBJ databases">
        <authorList>
            <person name="Mendez C."/>
            <person name="Richter M."/>
            <person name="Ferrer M."/>
            <person name="Sanchez J."/>
        </authorList>
    </citation>
    <scope>NUCLEOTIDE SEQUENCE</scope>
</reference>
<evidence type="ECO:0000313" key="5">
    <source>
        <dbReference type="EMBL" id="EQD78860.1"/>
    </source>
</evidence>
<dbReference type="SUPFAM" id="SSF53597">
    <property type="entry name" value="Dihydrofolate reductase-like"/>
    <property type="match status" value="1"/>
</dbReference>
<dbReference type="EMBL" id="AUZY01000378">
    <property type="protein sequence ID" value="EQD78860.1"/>
    <property type="molecule type" value="Genomic_DNA"/>
</dbReference>
<dbReference type="GO" id="GO:0008703">
    <property type="term" value="F:5-amino-6-(5-phosphoribosylamino)uracil reductase activity"/>
    <property type="evidence" value="ECO:0007669"/>
    <property type="project" value="InterPro"/>
</dbReference>
<accession>T1D9H9</accession>
<dbReference type="InterPro" id="IPR024072">
    <property type="entry name" value="DHFR-like_dom_sf"/>
</dbReference>
<name>T1D9H9_9ZZZZ</name>
<keyword evidence="3" id="KW-0560">Oxidoreductase</keyword>
<comment type="caution">
    <text evidence="5">The sequence shown here is derived from an EMBL/GenBank/DDBJ whole genome shotgun (WGS) entry which is preliminary data.</text>
</comment>
<dbReference type="Pfam" id="PF01872">
    <property type="entry name" value="RibD_C"/>
    <property type="match status" value="1"/>
</dbReference>
<dbReference type="NCBIfam" id="TIGR00227">
    <property type="entry name" value="ribD_Cterm"/>
    <property type="match status" value="1"/>
</dbReference>
<protein>
    <submittedName>
        <fullName evidence="5">2, 5-diamino-6-hydroxy-4-(5-phosphoribosylamino)pyrimidine 1-reductase</fullName>
    </submittedName>
</protein>
<gene>
    <name evidence="5" type="ORF">B1B_00494</name>
</gene>
<evidence type="ECO:0000256" key="1">
    <source>
        <dbReference type="ARBA" id="ARBA00005104"/>
    </source>
</evidence>
<dbReference type="UniPathway" id="UPA00275"/>
<dbReference type="InterPro" id="IPR050765">
    <property type="entry name" value="Riboflavin_Biosynth_HTPR"/>
</dbReference>
<dbReference type="PANTHER" id="PTHR38011">
    <property type="entry name" value="DIHYDROFOLATE REDUCTASE FAMILY PROTEIN (AFU_ORTHOLOGUE AFUA_8G06820)"/>
    <property type="match status" value="1"/>
</dbReference>
<reference evidence="5" key="2">
    <citation type="journal article" date="2014" name="ISME J.">
        <title>Microbial stratification in low pH oxic and suboxic macroscopic growths along an acid mine drainage.</title>
        <authorList>
            <person name="Mendez-Garcia C."/>
            <person name="Mesa V."/>
            <person name="Sprenger R.R."/>
            <person name="Richter M."/>
            <person name="Diez M.S."/>
            <person name="Solano J."/>
            <person name="Bargiela R."/>
            <person name="Golyshina O.V."/>
            <person name="Manteca A."/>
            <person name="Ramos J.L."/>
            <person name="Gallego J.R."/>
            <person name="Llorente I."/>
            <person name="Martins Dos Santos V.A."/>
            <person name="Jensen O.N."/>
            <person name="Pelaez A.I."/>
            <person name="Sanchez J."/>
            <person name="Ferrer M."/>
        </authorList>
    </citation>
    <scope>NUCLEOTIDE SEQUENCE</scope>
</reference>
<evidence type="ECO:0000256" key="3">
    <source>
        <dbReference type="ARBA" id="ARBA00023002"/>
    </source>
</evidence>